<dbReference type="SMART" id="SM00499">
    <property type="entry name" value="AAI"/>
    <property type="match status" value="1"/>
</dbReference>
<comment type="function">
    <text evidence="1">Plant non-specific lipid-transfer proteins transfer phospholipids as well as galactolipids across membranes. May play a role in wax or cutin deposition in the cell walls of expanding epidermal cells and certain secretory tissues.</text>
</comment>
<dbReference type="EMBL" id="JAUJYO010000003">
    <property type="protein sequence ID" value="KAK1321956.1"/>
    <property type="molecule type" value="Genomic_DNA"/>
</dbReference>
<feature type="domain" description="Bifunctional inhibitor/plant lipid transfer protein/seed storage helical" evidence="3">
    <location>
        <begin position="31"/>
        <end position="112"/>
    </location>
</feature>
<reference evidence="4" key="2">
    <citation type="submission" date="2023-06" db="EMBL/GenBank/DDBJ databases">
        <authorList>
            <person name="Ma L."/>
            <person name="Liu K.-W."/>
            <person name="Li Z."/>
            <person name="Hsiao Y.-Y."/>
            <person name="Qi Y."/>
            <person name="Fu T."/>
            <person name="Tang G."/>
            <person name="Zhang D."/>
            <person name="Sun W.-H."/>
            <person name="Liu D.-K."/>
            <person name="Li Y."/>
            <person name="Chen G.-Z."/>
            <person name="Liu X.-D."/>
            <person name="Liao X.-Y."/>
            <person name="Jiang Y.-T."/>
            <person name="Yu X."/>
            <person name="Hao Y."/>
            <person name="Huang J."/>
            <person name="Zhao X.-W."/>
            <person name="Ke S."/>
            <person name="Chen Y.-Y."/>
            <person name="Wu W.-L."/>
            <person name="Hsu J.-L."/>
            <person name="Lin Y.-F."/>
            <person name="Huang M.-D."/>
            <person name="Li C.-Y."/>
            <person name="Huang L."/>
            <person name="Wang Z.-W."/>
            <person name="Zhao X."/>
            <person name="Zhong W.-Y."/>
            <person name="Peng D.-H."/>
            <person name="Ahmad S."/>
            <person name="Lan S."/>
            <person name="Zhang J.-S."/>
            <person name="Tsai W.-C."/>
            <person name="Van De Peer Y."/>
            <person name="Liu Z.-J."/>
        </authorList>
    </citation>
    <scope>NUCLEOTIDE SEQUENCE</scope>
    <source>
        <strain evidence="4">CP</strain>
        <tissue evidence="4">Leaves</tissue>
    </source>
</reference>
<evidence type="ECO:0000313" key="4">
    <source>
        <dbReference type="EMBL" id="KAK1321956.1"/>
    </source>
</evidence>
<comment type="similarity">
    <text evidence="1">Belongs to the plant LTP family.</text>
</comment>
<dbReference type="GO" id="GO:0008289">
    <property type="term" value="F:lipid binding"/>
    <property type="evidence" value="ECO:0007669"/>
    <property type="project" value="UniProtKB-KW"/>
</dbReference>
<feature type="chain" id="PRO_5043642352" description="Non-specific lipid-transfer protein" evidence="2">
    <location>
        <begin position="28"/>
        <end position="114"/>
    </location>
</feature>
<dbReference type="CDD" id="cd01960">
    <property type="entry name" value="nsLTP1"/>
    <property type="match status" value="1"/>
</dbReference>
<name>A0AAV9F7V0_ACOCL</name>
<protein>
    <recommendedName>
        <fullName evidence="1">Non-specific lipid-transfer protein</fullName>
    </recommendedName>
</protein>
<reference evidence="4" key="1">
    <citation type="journal article" date="2023" name="Nat. Commun.">
        <title>Diploid and tetraploid genomes of Acorus and the evolution of monocots.</title>
        <authorList>
            <person name="Ma L."/>
            <person name="Liu K.W."/>
            <person name="Li Z."/>
            <person name="Hsiao Y.Y."/>
            <person name="Qi Y."/>
            <person name="Fu T."/>
            <person name="Tang G.D."/>
            <person name="Zhang D."/>
            <person name="Sun W.H."/>
            <person name="Liu D.K."/>
            <person name="Li Y."/>
            <person name="Chen G.Z."/>
            <person name="Liu X.D."/>
            <person name="Liao X.Y."/>
            <person name="Jiang Y.T."/>
            <person name="Yu X."/>
            <person name="Hao Y."/>
            <person name="Huang J."/>
            <person name="Zhao X.W."/>
            <person name="Ke S."/>
            <person name="Chen Y.Y."/>
            <person name="Wu W.L."/>
            <person name="Hsu J.L."/>
            <person name="Lin Y.F."/>
            <person name="Huang M.D."/>
            <person name="Li C.Y."/>
            <person name="Huang L."/>
            <person name="Wang Z.W."/>
            <person name="Zhao X."/>
            <person name="Zhong W.Y."/>
            <person name="Peng D.H."/>
            <person name="Ahmad S."/>
            <person name="Lan S."/>
            <person name="Zhang J.S."/>
            <person name="Tsai W.C."/>
            <person name="Van de Peer Y."/>
            <person name="Liu Z.J."/>
        </authorList>
    </citation>
    <scope>NUCLEOTIDE SEQUENCE</scope>
    <source>
        <strain evidence="4">CP</strain>
    </source>
</reference>
<evidence type="ECO:0000256" key="1">
    <source>
        <dbReference type="RuleBase" id="RU000628"/>
    </source>
</evidence>
<dbReference type="AlphaFoldDB" id="A0AAV9F7V0"/>
<dbReference type="InterPro" id="IPR000528">
    <property type="entry name" value="Plant_nsLTP"/>
</dbReference>
<dbReference type="InterPro" id="IPR016140">
    <property type="entry name" value="Bifunc_inhib/LTP/seed_store"/>
</dbReference>
<sequence length="114" mass="11770">MARTIATLAILAIAALLLVEGPREVEAAISCGQVVKYISPCIAYAQKGGAISPGCCSGIRGLNSAARTTPDRQQACSCLKSIARGANPSYARSIPSKCGINIPYSISPNIDCTK</sequence>
<evidence type="ECO:0000259" key="3">
    <source>
        <dbReference type="SMART" id="SM00499"/>
    </source>
</evidence>
<dbReference type="PANTHER" id="PTHR33076">
    <property type="entry name" value="NON-SPECIFIC LIPID-TRANSFER PROTEIN 2-RELATED"/>
    <property type="match status" value="1"/>
</dbReference>
<dbReference type="Pfam" id="PF00234">
    <property type="entry name" value="Tryp_alpha_amyl"/>
    <property type="match status" value="1"/>
</dbReference>
<dbReference type="SUPFAM" id="SSF47699">
    <property type="entry name" value="Bifunctional inhibitor/lipid-transfer protein/seed storage 2S albumin"/>
    <property type="match status" value="1"/>
</dbReference>
<dbReference type="InterPro" id="IPR036312">
    <property type="entry name" value="Bifun_inhib/LTP/seed_sf"/>
</dbReference>
<feature type="signal peptide" evidence="2">
    <location>
        <begin position="1"/>
        <end position="27"/>
    </location>
</feature>
<keyword evidence="5" id="KW-1185">Reference proteome</keyword>
<dbReference type="Gene3D" id="1.10.110.10">
    <property type="entry name" value="Plant lipid-transfer and hydrophobic proteins"/>
    <property type="match status" value="1"/>
</dbReference>
<proteinExistence type="inferred from homology"/>
<evidence type="ECO:0000313" key="5">
    <source>
        <dbReference type="Proteomes" id="UP001180020"/>
    </source>
</evidence>
<accession>A0AAV9F7V0</accession>
<dbReference type="PRINTS" id="PR00382">
    <property type="entry name" value="LIPIDTRNSFER"/>
</dbReference>
<keyword evidence="1" id="KW-0446">Lipid-binding</keyword>
<dbReference type="Proteomes" id="UP001180020">
    <property type="component" value="Unassembled WGS sequence"/>
</dbReference>
<comment type="caution">
    <text evidence="4">The sequence shown here is derived from an EMBL/GenBank/DDBJ whole genome shotgun (WGS) entry which is preliminary data.</text>
</comment>
<keyword evidence="2" id="KW-0732">Signal</keyword>
<dbReference type="GO" id="GO:0006869">
    <property type="term" value="P:lipid transport"/>
    <property type="evidence" value="ECO:0007669"/>
    <property type="project" value="InterPro"/>
</dbReference>
<evidence type="ECO:0000256" key="2">
    <source>
        <dbReference type="SAM" id="SignalP"/>
    </source>
</evidence>
<keyword evidence="1" id="KW-0813">Transport</keyword>
<gene>
    <name evidence="4" type="primary">LTP2-B</name>
    <name evidence="4" type="ORF">QJS10_CPA03g00952</name>
</gene>
<organism evidence="4 5">
    <name type="scientific">Acorus calamus</name>
    <name type="common">Sweet flag</name>
    <dbReference type="NCBI Taxonomy" id="4465"/>
    <lineage>
        <taxon>Eukaryota</taxon>
        <taxon>Viridiplantae</taxon>
        <taxon>Streptophyta</taxon>
        <taxon>Embryophyta</taxon>
        <taxon>Tracheophyta</taxon>
        <taxon>Spermatophyta</taxon>
        <taxon>Magnoliopsida</taxon>
        <taxon>Liliopsida</taxon>
        <taxon>Acoraceae</taxon>
        <taxon>Acorus</taxon>
    </lineage>
</organism>